<keyword evidence="3 5" id="KW-1133">Transmembrane helix</keyword>
<keyword evidence="8" id="KW-1185">Reference proteome</keyword>
<evidence type="ECO:0000256" key="1">
    <source>
        <dbReference type="ARBA" id="ARBA00004141"/>
    </source>
</evidence>
<protein>
    <submittedName>
        <fullName evidence="7">MFS family permease</fullName>
    </submittedName>
</protein>
<comment type="subcellular location">
    <subcellularLocation>
        <location evidence="1">Membrane</location>
        <topology evidence="1">Multi-pass membrane protein</topology>
    </subcellularLocation>
</comment>
<dbReference type="PANTHER" id="PTHR42718">
    <property type="entry name" value="MAJOR FACILITATOR SUPERFAMILY MULTIDRUG TRANSPORTER MFSC"/>
    <property type="match status" value="1"/>
</dbReference>
<dbReference type="InterPro" id="IPR011701">
    <property type="entry name" value="MFS"/>
</dbReference>
<keyword evidence="2 5" id="KW-0812">Transmembrane</keyword>
<dbReference type="InterPro" id="IPR036259">
    <property type="entry name" value="MFS_trans_sf"/>
</dbReference>
<comment type="caution">
    <text evidence="7">The sequence shown here is derived from an EMBL/GenBank/DDBJ whole genome shotgun (WGS) entry which is preliminary data.</text>
</comment>
<dbReference type="Proteomes" id="UP001185254">
    <property type="component" value="Unassembled WGS sequence"/>
</dbReference>
<sequence length="156" mass="16805">MSATQRDQLDPLVWKITAVAVLGSLLAQLDATIVNVSLSGLAQDLHATLPDIQWVTSGYLLALTLVLPLNSWLIDRIGGKALYLWCFSSFTLSSLLCGLAWSADALIGFRLLQGPTSATRYDTLLATPRCTVHRSTSPIPEAHRDGAKEVNAVAKC</sequence>
<evidence type="ECO:0000256" key="2">
    <source>
        <dbReference type="ARBA" id="ARBA00022692"/>
    </source>
</evidence>
<accession>A0ABU1KRU1</accession>
<dbReference type="Gene3D" id="1.20.1720.10">
    <property type="entry name" value="Multidrug resistance protein D"/>
    <property type="match status" value="1"/>
</dbReference>
<evidence type="ECO:0000313" key="8">
    <source>
        <dbReference type="Proteomes" id="UP001185254"/>
    </source>
</evidence>
<evidence type="ECO:0000256" key="5">
    <source>
        <dbReference type="SAM" id="Phobius"/>
    </source>
</evidence>
<keyword evidence="4 5" id="KW-0472">Membrane</keyword>
<feature type="domain" description="Major facilitator superfamily (MFS) profile" evidence="6">
    <location>
        <begin position="16"/>
        <end position="156"/>
    </location>
</feature>
<dbReference type="PANTHER" id="PTHR42718:SF39">
    <property type="entry name" value="ACTINORHODIN TRANSPORTER-RELATED"/>
    <property type="match status" value="1"/>
</dbReference>
<evidence type="ECO:0000256" key="3">
    <source>
        <dbReference type="ARBA" id="ARBA00022989"/>
    </source>
</evidence>
<reference evidence="7 8" key="1">
    <citation type="submission" date="2023-07" db="EMBL/GenBank/DDBJ databases">
        <title>Sorghum-associated microbial communities from plants grown in Nebraska, USA.</title>
        <authorList>
            <person name="Schachtman D."/>
        </authorList>
    </citation>
    <scope>NUCLEOTIDE SEQUENCE [LARGE SCALE GENOMIC DNA]</scope>
    <source>
        <strain evidence="7 8">DS1039</strain>
    </source>
</reference>
<evidence type="ECO:0000256" key="4">
    <source>
        <dbReference type="ARBA" id="ARBA00023136"/>
    </source>
</evidence>
<dbReference type="InterPro" id="IPR020846">
    <property type="entry name" value="MFS_dom"/>
</dbReference>
<evidence type="ECO:0000313" key="7">
    <source>
        <dbReference type="EMBL" id="MDR6373658.1"/>
    </source>
</evidence>
<dbReference type="PROSITE" id="PS50850">
    <property type="entry name" value="MFS"/>
    <property type="match status" value="1"/>
</dbReference>
<dbReference type="SUPFAM" id="SSF103473">
    <property type="entry name" value="MFS general substrate transporter"/>
    <property type="match status" value="1"/>
</dbReference>
<evidence type="ECO:0000259" key="6">
    <source>
        <dbReference type="PROSITE" id="PS50850"/>
    </source>
</evidence>
<dbReference type="Pfam" id="PF07690">
    <property type="entry name" value="MFS_1"/>
    <property type="match status" value="1"/>
</dbReference>
<name>A0ABU1KRU1_9BURK</name>
<feature type="transmembrane region" description="Helical" evidence="5">
    <location>
        <begin position="12"/>
        <end position="34"/>
    </location>
</feature>
<proteinExistence type="predicted"/>
<organism evidence="7 8">
    <name type="scientific">Paraburkholderia caledonica</name>
    <dbReference type="NCBI Taxonomy" id="134536"/>
    <lineage>
        <taxon>Bacteria</taxon>
        <taxon>Pseudomonadati</taxon>
        <taxon>Pseudomonadota</taxon>
        <taxon>Betaproteobacteria</taxon>
        <taxon>Burkholderiales</taxon>
        <taxon>Burkholderiaceae</taxon>
        <taxon>Paraburkholderia</taxon>
    </lineage>
</organism>
<dbReference type="EMBL" id="JAVDQN010000001">
    <property type="protein sequence ID" value="MDR6373658.1"/>
    <property type="molecule type" value="Genomic_DNA"/>
</dbReference>
<feature type="transmembrane region" description="Helical" evidence="5">
    <location>
        <begin position="81"/>
        <end position="103"/>
    </location>
</feature>
<gene>
    <name evidence="7" type="ORF">J2776_000334</name>
</gene>
<feature type="transmembrane region" description="Helical" evidence="5">
    <location>
        <begin position="54"/>
        <end position="74"/>
    </location>
</feature>